<feature type="transmembrane region" description="Helical" evidence="5">
    <location>
        <begin position="53"/>
        <end position="78"/>
    </location>
</feature>
<evidence type="ECO:0000256" key="2">
    <source>
        <dbReference type="ARBA" id="ARBA00022670"/>
    </source>
</evidence>
<evidence type="ECO:0000259" key="6">
    <source>
        <dbReference type="SMART" id="SM00645"/>
    </source>
</evidence>
<keyword evidence="8" id="KW-1185">Reference proteome</keyword>
<dbReference type="CDD" id="cd02620">
    <property type="entry name" value="Peptidase_C1A_CathepsinB"/>
    <property type="match status" value="1"/>
</dbReference>
<keyword evidence="5" id="KW-1133">Transmembrane helix</keyword>
<dbReference type="STRING" id="53326.A0A016S007"/>
<dbReference type="InterPro" id="IPR000169">
    <property type="entry name" value="Pept_cys_AS"/>
</dbReference>
<dbReference type="InterPro" id="IPR013128">
    <property type="entry name" value="Peptidase_C1A"/>
</dbReference>
<evidence type="ECO:0000256" key="4">
    <source>
        <dbReference type="ARBA" id="ARBA00022807"/>
    </source>
</evidence>
<dbReference type="Pfam" id="PF00112">
    <property type="entry name" value="Peptidase_C1"/>
    <property type="match status" value="1"/>
</dbReference>
<dbReference type="EMBL" id="JARK01001667">
    <property type="protein sequence ID" value="EYB83667.1"/>
    <property type="molecule type" value="Genomic_DNA"/>
</dbReference>
<dbReference type="PROSITE" id="PS00640">
    <property type="entry name" value="THIOL_PROTEASE_ASN"/>
    <property type="match status" value="1"/>
</dbReference>
<accession>A0A016S007</accession>
<keyword evidence="5" id="KW-0472">Membrane</keyword>
<dbReference type="Gene3D" id="3.90.70.10">
    <property type="entry name" value="Cysteine proteinases"/>
    <property type="match status" value="1"/>
</dbReference>
<comment type="caution">
    <text evidence="7">The sequence shown here is derived from an EMBL/GenBank/DDBJ whole genome shotgun (WGS) entry which is preliminary data.</text>
</comment>
<keyword evidence="4" id="KW-0788">Thiol protease</keyword>
<evidence type="ECO:0000313" key="7">
    <source>
        <dbReference type="EMBL" id="EYB83667.1"/>
    </source>
</evidence>
<comment type="similarity">
    <text evidence="1">Belongs to the peptidase C1 family.</text>
</comment>
<dbReference type="InterPro" id="IPR038765">
    <property type="entry name" value="Papain-like_cys_pep_sf"/>
</dbReference>
<dbReference type="SUPFAM" id="SSF54001">
    <property type="entry name" value="Cysteine proteinases"/>
    <property type="match status" value="1"/>
</dbReference>
<evidence type="ECO:0000256" key="5">
    <source>
        <dbReference type="SAM" id="Phobius"/>
    </source>
</evidence>
<dbReference type="AlphaFoldDB" id="A0A016S007"/>
<feature type="domain" description="Peptidase C1A papain C-terminal" evidence="6">
    <location>
        <begin position="171"/>
        <end position="437"/>
    </location>
</feature>
<keyword evidence="5" id="KW-0812">Transmembrane</keyword>
<dbReference type="OrthoDB" id="640249at2759"/>
<dbReference type="Proteomes" id="UP000024635">
    <property type="component" value="Unassembled WGS sequence"/>
</dbReference>
<keyword evidence="2" id="KW-0645">Protease</keyword>
<dbReference type="PROSITE" id="PS00139">
    <property type="entry name" value="THIOL_PROTEASE_CYS"/>
    <property type="match status" value="1"/>
</dbReference>
<dbReference type="PANTHER" id="PTHR12411">
    <property type="entry name" value="CYSTEINE PROTEASE FAMILY C1-RELATED"/>
    <property type="match status" value="1"/>
</dbReference>
<evidence type="ECO:0000256" key="1">
    <source>
        <dbReference type="ARBA" id="ARBA00008455"/>
    </source>
</evidence>
<dbReference type="SMART" id="SM00645">
    <property type="entry name" value="Pept_C1"/>
    <property type="match status" value="1"/>
</dbReference>
<dbReference type="InterPro" id="IPR000668">
    <property type="entry name" value="Peptidase_C1A_C"/>
</dbReference>
<evidence type="ECO:0000313" key="8">
    <source>
        <dbReference type="Proteomes" id="UP000024635"/>
    </source>
</evidence>
<gene>
    <name evidence="7" type="primary">Acey_s0331.g2718</name>
    <name evidence="7" type="ORF">Y032_0331g2718</name>
</gene>
<proteinExistence type="inferred from homology"/>
<evidence type="ECO:0000256" key="3">
    <source>
        <dbReference type="ARBA" id="ARBA00022801"/>
    </source>
</evidence>
<name>A0A016S007_9BILA</name>
<organism evidence="7 8">
    <name type="scientific">Ancylostoma ceylanicum</name>
    <dbReference type="NCBI Taxonomy" id="53326"/>
    <lineage>
        <taxon>Eukaryota</taxon>
        <taxon>Metazoa</taxon>
        <taxon>Ecdysozoa</taxon>
        <taxon>Nematoda</taxon>
        <taxon>Chromadorea</taxon>
        <taxon>Rhabditida</taxon>
        <taxon>Rhabditina</taxon>
        <taxon>Rhabditomorpha</taxon>
        <taxon>Strongyloidea</taxon>
        <taxon>Ancylostomatidae</taxon>
        <taxon>Ancylostomatinae</taxon>
        <taxon>Ancylostoma</taxon>
    </lineage>
</organism>
<sequence>MTQSAMDEIALVPTANDEAAFTARTEEPAVHVVTSRTDSRKAKLAKKYQRTPLAFYQALALGALLLILILVCVAVETWRNTSRVSDTTKPHSQDDESYHLSIVEEVNSQVGITWKARYNKFASRSEVNTGTLSDADTARMILKKFFDLDDEQLLQDTEKHIEGLWRMKLNIPKFFDVRAAWPQCWAVHQIFNQAGCGSCWSVAATSVMSDRVCIHSNGTVQTQISALDLTSCCLSCGGCQGTHWALSAFTYWKEHGIVSGGAFGSHEGCRPYTFEPSCGAPCGSSLYRKDRTPRCERQCQELYHKSYDQDLVQARKAYWLRAINGSAEYTPVVKTTLQRLINGKFTEILQRELMTYGPVLACFTLFEDFQHYMSGIYRTDENRSLQLYGHCAKLMGWGEEGGVKYWLYANTWGRDWGEHGFFRIAMDEIPEEVVAGVM</sequence>
<dbReference type="GO" id="GO:0008234">
    <property type="term" value="F:cysteine-type peptidase activity"/>
    <property type="evidence" value="ECO:0007669"/>
    <property type="project" value="UniProtKB-KW"/>
</dbReference>
<reference evidence="8" key="1">
    <citation type="journal article" date="2015" name="Nat. Genet.">
        <title>The genome and transcriptome of the zoonotic hookworm Ancylostoma ceylanicum identify infection-specific gene families.</title>
        <authorList>
            <person name="Schwarz E.M."/>
            <person name="Hu Y."/>
            <person name="Antoshechkin I."/>
            <person name="Miller M.M."/>
            <person name="Sternberg P.W."/>
            <person name="Aroian R.V."/>
        </authorList>
    </citation>
    <scope>NUCLEOTIDE SEQUENCE</scope>
    <source>
        <strain evidence="8">HY135</strain>
    </source>
</reference>
<dbReference type="InterPro" id="IPR025661">
    <property type="entry name" value="Pept_asp_AS"/>
</dbReference>
<keyword evidence="3" id="KW-0378">Hydrolase</keyword>
<protein>
    <recommendedName>
        <fullName evidence="6">Peptidase C1A papain C-terminal domain-containing protein</fullName>
    </recommendedName>
</protein>
<dbReference type="GO" id="GO:0006508">
    <property type="term" value="P:proteolysis"/>
    <property type="evidence" value="ECO:0007669"/>
    <property type="project" value="UniProtKB-KW"/>
</dbReference>